<dbReference type="PANTHER" id="PTHR48090">
    <property type="entry name" value="UNDECAPRENYL-PHOSPHATE 4-DEOXY-4-FORMAMIDO-L-ARABINOSE TRANSFERASE-RELATED"/>
    <property type="match status" value="1"/>
</dbReference>
<keyword evidence="6" id="KW-1133">Transmembrane helix</keyword>
<dbReference type="Proteomes" id="UP000240624">
    <property type="component" value="Unassembled WGS sequence"/>
</dbReference>
<keyword evidence="7" id="KW-0472">Membrane</keyword>
<feature type="domain" description="Glycosyltransferase 2-like" evidence="8">
    <location>
        <begin position="15"/>
        <end position="172"/>
    </location>
</feature>
<dbReference type="InterPro" id="IPR050256">
    <property type="entry name" value="Glycosyltransferase_2"/>
</dbReference>
<dbReference type="EMBL" id="PYGB01000006">
    <property type="protein sequence ID" value="PSK86090.1"/>
    <property type="molecule type" value="Genomic_DNA"/>
</dbReference>
<dbReference type="PANTHER" id="PTHR48090:SF3">
    <property type="entry name" value="UNDECAPRENYL-PHOSPHATE 4-DEOXY-4-FORMAMIDO-L-ARABINOSE TRANSFERASE"/>
    <property type="match status" value="1"/>
</dbReference>
<name>A0A1X6ZGM5_9RHOB</name>
<accession>A0A1X6ZGM5</accession>
<dbReference type="Gene3D" id="3.90.550.10">
    <property type="entry name" value="Spore Coat Polysaccharide Biosynthesis Protein SpsA, Chain A"/>
    <property type="match status" value="1"/>
</dbReference>
<evidence type="ECO:0000256" key="2">
    <source>
        <dbReference type="ARBA" id="ARBA00022676"/>
    </source>
</evidence>
<dbReference type="GO" id="GO:0099621">
    <property type="term" value="F:undecaprenyl-phosphate 4-deoxy-4-formamido-L-arabinose transferase activity"/>
    <property type="evidence" value="ECO:0007669"/>
    <property type="project" value="UniProtKB-EC"/>
</dbReference>
<protein>
    <submittedName>
        <fullName evidence="9">Dolichol-phosphate mannosyltransferase</fullName>
    </submittedName>
    <submittedName>
        <fullName evidence="10">Undecaprenyl-phosphate 4-deoxy-4-formamido-L-arabinose transferase</fullName>
        <ecNumber evidence="10">2.4.2.53</ecNumber>
    </submittedName>
</protein>
<organism evidence="10 11">
    <name type="scientific">Limimaricola soesokkakensis</name>
    <dbReference type="NCBI Taxonomy" id="1343159"/>
    <lineage>
        <taxon>Bacteria</taxon>
        <taxon>Pseudomonadati</taxon>
        <taxon>Pseudomonadota</taxon>
        <taxon>Alphaproteobacteria</taxon>
        <taxon>Rhodobacterales</taxon>
        <taxon>Paracoccaceae</taxon>
        <taxon>Limimaricola</taxon>
    </lineage>
</organism>
<evidence type="ECO:0000256" key="7">
    <source>
        <dbReference type="ARBA" id="ARBA00023136"/>
    </source>
</evidence>
<dbReference type="CDD" id="cd04179">
    <property type="entry name" value="DPM_DPG-synthase_like"/>
    <property type="match status" value="1"/>
</dbReference>
<keyword evidence="3 10" id="KW-0808">Transferase</keyword>
<reference evidence="9 12" key="2">
    <citation type="submission" date="2018-03" db="EMBL/GenBank/DDBJ databases">
        <title>Genomic Encyclopedia of Archaeal and Bacterial Type Strains, Phase II (KMG-II): from individual species to whole genera.</title>
        <authorList>
            <person name="Goeker M."/>
        </authorList>
    </citation>
    <scope>NUCLEOTIDE SEQUENCE [LARGE SCALE GENOMIC DNA]</scope>
    <source>
        <strain evidence="9 12">DSM 29956</strain>
    </source>
</reference>
<evidence type="ECO:0000256" key="4">
    <source>
        <dbReference type="ARBA" id="ARBA00022692"/>
    </source>
</evidence>
<keyword evidence="2 10" id="KW-0328">Glycosyltransferase</keyword>
<dbReference type="Proteomes" id="UP000193495">
    <property type="component" value="Unassembled WGS sequence"/>
</dbReference>
<evidence type="ECO:0000256" key="6">
    <source>
        <dbReference type="ARBA" id="ARBA00022989"/>
    </source>
</evidence>
<evidence type="ECO:0000313" key="10">
    <source>
        <dbReference type="EMBL" id="SLN50611.1"/>
    </source>
</evidence>
<dbReference type="FunFam" id="3.90.550.10:FF:000170">
    <property type="entry name" value="Dolichol-phosphate mannosyltransferase"/>
    <property type="match status" value="1"/>
</dbReference>
<dbReference type="SUPFAM" id="SSF53448">
    <property type="entry name" value="Nucleotide-diphospho-sugar transferases"/>
    <property type="match status" value="1"/>
</dbReference>
<keyword evidence="4" id="KW-0812">Transmembrane</keyword>
<dbReference type="InterPro" id="IPR001173">
    <property type="entry name" value="Glyco_trans_2-like"/>
</dbReference>
<keyword evidence="1" id="KW-1003">Cell membrane</keyword>
<dbReference type="EMBL" id="FWFY01000006">
    <property type="protein sequence ID" value="SLN50611.1"/>
    <property type="molecule type" value="Genomic_DNA"/>
</dbReference>
<keyword evidence="5" id="KW-0448">Lipopolysaccharide biosynthesis</keyword>
<keyword evidence="12" id="KW-1185">Reference proteome</keyword>
<evidence type="ECO:0000256" key="3">
    <source>
        <dbReference type="ARBA" id="ARBA00022679"/>
    </source>
</evidence>
<evidence type="ECO:0000259" key="8">
    <source>
        <dbReference type="Pfam" id="PF00535"/>
    </source>
</evidence>
<evidence type="ECO:0000313" key="11">
    <source>
        <dbReference type="Proteomes" id="UP000193495"/>
    </source>
</evidence>
<evidence type="ECO:0000313" key="9">
    <source>
        <dbReference type="EMBL" id="PSK86090.1"/>
    </source>
</evidence>
<sequence length="247" mass="26958">MAEVTLDTTSKRMISLVIPAFNEAGNIEVLVQEALDLLPDDLLGEVIVVDDCSTDDGVARLRALSAREPRLRVLRHAVNAGQSASVRSGVAAARYPLIATLDGDGQNPPGDIPALVAAYDPAGPQLVGGVRAKRRDTWSKRTASRLANALRRRILHDDCPDTGCGLKVFERDRHLALPFFHGQHRYLPALFRAYGAATAYVPIGDRPRQHGASKYTNWRRGLQGVPDLMGVRWLVMRARPVGAQEVS</sequence>
<dbReference type="GO" id="GO:0009103">
    <property type="term" value="P:lipopolysaccharide biosynthetic process"/>
    <property type="evidence" value="ECO:0007669"/>
    <property type="project" value="UniProtKB-KW"/>
</dbReference>
<dbReference type="Pfam" id="PF00535">
    <property type="entry name" value="Glycos_transf_2"/>
    <property type="match status" value="1"/>
</dbReference>
<evidence type="ECO:0000256" key="1">
    <source>
        <dbReference type="ARBA" id="ARBA00022475"/>
    </source>
</evidence>
<dbReference type="EC" id="2.4.2.53" evidence="10"/>
<dbReference type="GO" id="GO:0005886">
    <property type="term" value="C:plasma membrane"/>
    <property type="evidence" value="ECO:0007669"/>
    <property type="project" value="TreeGrafter"/>
</dbReference>
<gene>
    <name evidence="10" type="primary">arnC</name>
    <name evidence="9" type="ORF">CLV79_10698</name>
    <name evidence="10" type="ORF">LOS8367_02282</name>
</gene>
<dbReference type="AlphaFoldDB" id="A0A1X6ZGM5"/>
<dbReference type="InterPro" id="IPR029044">
    <property type="entry name" value="Nucleotide-diphossugar_trans"/>
</dbReference>
<evidence type="ECO:0000313" key="12">
    <source>
        <dbReference type="Proteomes" id="UP000240624"/>
    </source>
</evidence>
<proteinExistence type="predicted"/>
<reference evidence="10 11" key="1">
    <citation type="submission" date="2017-03" db="EMBL/GenBank/DDBJ databases">
        <authorList>
            <person name="Afonso C.L."/>
            <person name="Miller P.J."/>
            <person name="Scott M.A."/>
            <person name="Spackman E."/>
            <person name="Goraichik I."/>
            <person name="Dimitrov K.M."/>
            <person name="Suarez D.L."/>
            <person name="Swayne D.E."/>
        </authorList>
    </citation>
    <scope>NUCLEOTIDE SEQUENCE [LARGE SCALE GENOMIC DNA]</scope>
    <source>
        <strain evidence="10 11">CECT 8367</strain>
    </source>
</reference>
<evidence type="ECO:0000256" key="5">
    <source>
        <dbReference type="ARBA" id="ARBA00022985"/>
    </source>
</evidence>